<gene>
    <name evidence="2" type="ORF">SAMN04489793_3333</name>
</gene>
<dbReference type="AlphaFoldDB" id="A0A1H4VVQ5"/>
<reference evidence="3" key="1">
    <citation type="submission" date="2016-10" db="EMBL/GenBank/DDBJ databases">
        <authorList>
            <person name="Varghese N."/>
            <person name="Submissions S."/>
        </authorList>
    </citation>
    <scope>NUCLEOTIDE SEQUENCE [LARGE SCALE GENOMIC DNA]</scope>
    <source>
        <strain evidence="3">DSM 44234</strain>
    </source>
</reference>
<dbReference type="EMBL" id="FNSA01000003">
    <property type="protein sequence ID" value="SEC84344.1"/>
    <property type="molecule type" value="Genomic_DNA"/>
</dbReference>
<name>A0A1H4VVQ5_TSUTY</name>
<evidence type="ECO:0000256" key="1">
    <source>
        <dbReference type="SAM" id="MobiDB-lite"/>
    </source>
</evidence>
<feature type="region of interest" description="Disordered" evidence="1">
    <location>
        <begin position="1"/>
        <end position="21"/>
    </location>
</feature>
<organism evidence="2 3">
    <name type="scientific">Tsukamurella tyrosinosolvens</name>
    <dbReference type="NCBI Taxonomy" id="57704"/>
    <lineage>
        <taxon>Bacteria</taxon>
        <taxon>Bacillati</taxon>
        <taxon>Actinomycetota</taxon>
        <taxon>Actinomycetes</taxon>
        <taxon>Mycobacteriales</taxon>
        <taxon>Tsukamurellaceae</taxon>
        <taxon>Tsukamurella</taxon>
    </lineage>
</organism>
<evidence type="ECO:0000313" key="2">
    <source>
        <dbReference type="EMBL" id="SEC84344.1"/>
    </source>
</evidence>
<dbReference type="STRING" id="57704.SAMN04489793_3333"/>
<dbReference type="Proteomes" id="UP000182241">
    <property type="component" value="Unassembled WGS sequence"/>
</dbReference>
<sequence length="119" mass="12747">MTDTHIDNAPQGSAASDFDEDEDVRALKEGLQKLGELKDFHSSAAADLEAAQLAGADRIAALQAEIDAETGRLATEANEAAIEFNNARDELIELGHSTAKRLNPKGFGKIPVTREKSED</sequence>
<dbReference type="RefSeq" id="WP_068743005.1">
    <property type="nucleotide sequence ID" value="NZ_FNSA01000003.1"/>
</dbReference>
<protein>
    <submittedName>
        <fullName evidence="2">Uncharacterized protein</fullName>
    </submittedName>
</protein>
<evidence type="ECO:0000313" key="3">
    <source>
        <dbReference type="Proteomes" id="UP000182241"/>
    </source>
</evidence>
<keyword evidence="3" id="KW-1185">Reference proteome</keyword>
<proteinExistence type="predicted"/>
<accession>A0A1H4VVQ5</accession>